<dbReference type="FunFam" id="3.40.50.1820:FF:000193">
    <property type="entry name" value="Ab-hydrolase associated lipase"/>
    <property type="match status" value="1"/>
</dbReference>
<dbReference type="Gene3D" id="3.40.50.1820">
    <property type="entry name" value="alpha/beta hydrolase"/>
    <property type="match status" value="1"/>
</dbReference>
<dbReference type="GO" id="GO:0006629">
    <property type="term" value="P:lipid metabolic process"/>
    <property type="evidence" value="ECO:0007669"/>
    <property type="project" value="InterPro"/>
</dbReference>
<dbReference type="VEuPathDB" id="FungiDB:Z520_05386"/>
<dbReference type="InterPro" id="IPR006693">
    <property type="entry name" value="AB_hydrolase_lipase"/>
</dbReference>
<gene>
    <name evidence="4" type="ORF">Z520_05386</name>
</gene>
<feature type="compositionally biased region" description="Acidic residues" evidence="1">
    <location>
        <begin position="566"/>
        <end position="575"/>
    </location>
</feature>
<feature type="region of interest" description="Disordered" evidence="1">
    <location>
        <begin position="78"/>
        <end position="119"/>
    </location>
</feature>
<keyword evidence="2" id="KW-0812">Transmembrane</keyword>
<feature type="domain" description="Partial AB-hydrolase lipase" evidence="3">
    <location>
        <begin position="259"/>
        <end position="350"/>
    </location>
</feature>
<dbReference type="STRING" id="1442371.A0A0D2HAN4"/>
<dbReference type="SUPFAM" id="SSF53474">
    <property type="entry name" value="alpha/beta-Hydrolases"/>
    <property type="match status" value="1"/>
</dbReference>
<dbReference type="EMBL" id="KN848070">
    <property type="protein sequence ID" value="KIX98925.1"/>
    <property type="molecule type" value="Genomic_DNA"/>
</dbReference>
<evidence type="ECO:0000313" key="4">
    <source>
        <dbReference type="EMBL" id="KIX98925.1"/>
    </source>
</evidence>
<feature type="compositionally biased region" description="Basic and acidic residues" evidence="1">
    <location>
        <begin position="106"/>
        <end position="119"/>
    </location>
</feature>
<feature type="compositionally biased region" description="Basic and acidic residues" evidence="1">
    <location>
        <begin position="576"/>
        <end position="590"/>
    </location>
</feature>
<feature type="region of interest" description="Disordered" evidence="1">
    <location>
        <begin position="212"/>
        <end position="250"/>
    </location>
</feature>
<dbReference type="OrthoDB" id="6130531at2759"/>
<evidence type="ECO:0000256" key="2">
    <source>
        <dbReference type="SAM" id="Phobius"/>
    </source>
</evidence>
<accession>A0A0D2HAN4</accession>
<dbReference type="PANTHER" id="PTHR11005">
    <property type="entry name" value="LYSOSOMAL ACID LIPASE-RELATED"/>
    <property type="match status" value="1"/>
</dbReference>
<dbReference type="InterPro" id="IPR029058">
    <property type="entry name" value="AB_hydrolase_fold"/>
</dbReference>
<dbReference type="GeneID" id="27711132"/>
<evidence type="ECO:0000259" key="3">
    <source>
        <dbReference type="Pfam" id="PF04083"/>
    </source>
</evidence>
<dbReference type="Pfam" id="PF04083">
    <property type="entry name" value="Abhydro_lipase"/>
    <property type="match status" value="1"/>
</dbReference>
<organism evidence="4 5">
    <name type="scientific">Fonsecaea multimorphosa CBS 102226</name>
    <dbReference type="NCBI Taxonomy" id="1442371"/>
    <lineage>
        <taxon>Eukaryota</taxon>
        <taxon>Fungi</taxon>
        <taxon>Dikarya</taxon>
        <taxon>Ascomycota</taxon>
        <taxon>Pezizomycotina</taxon>
        <taxon>Eurotiomycetes</taxon>
        <taxon>Chaetothyriomycetidae</taxon>
        <taxon>Chaetothyriales</taxon>
        <taxon>Herpotrichiellaceae</taxon>
        <taxon>Fonsecaea</taxon>
    </lineage>
</organism>
<reference evidence="4 5" key="1">
    <citation type="submission" date="2015-01" db="EMBL/GenBank/DDBJ databases">
        <title>The Genome Sequence of Fonsecaea multimorphosa CBS 102226.</title>
        <authorList>
            <consortium name="The Broad Institute Genomics Platform"/>
            <person name="Cuomo C."/>
            <person name="de Hoog S."/>
            <person name="Gorbushina A."/>
            <person name="Stielow B."/>
            <person name="Teixiera M."/>
            <person name="Abouelleil A."/>
            <person name="Chapman S.B."/>
            <person name="Priest M."/>
            <person name="Young S.K."/>
            <person name="Wortman J."/>
            <person name="Nusbaum C."/>
            <person name="Birren B."/>
        </authorList>
    </citation>
    <scope>NUCLEOTIDE SEQUENCE [LARGE SCALE GENOMIC DNA]</scope>
    <source>
        <strain evidence="4 5">CBS 102226</strain>
    </source>
</reference>
<name>A0A0D2HAN4_9EURO</name>
<dbReference type="RefSeq" id="XP_016633048.1">
    <property type="nucleotide sequence ID" value="XM_016775889.1"/>
</dbReference>
<evidence type="ECO:0000256" key="1">
    <source>
        <dbReference type="SAM" id="MobiDB-lite"/>
    </source>
</evidence>
<keyword evidence="2" id="KW-1133">Transmembrane helix</keyword>
<protein>
    <recommendedName>
        <fullName evidence="3">Partial AB-hydrolase lipase domain-containing protein</fullName>
    </recommendedName>
</protein>
<keyword evidence="2" id="KW-0472">Membrane</keyword>
<feature type="transmembrane region" description="Helical" evidence="2">
    <location>
        <begin position="160"/>
        <end position="183"/>
    </location>
</feature>
<keyword evidence="5" id="KW-1185">Reference proteome</keyword>
<feature type="region of interest" description="Disordered" evidence="1">
    <location>
        <begin position="563"/>
        <end position="590"/>
    </location>
</feature>
<dbReference type="AlphaFoldDB" id="A0A0D2HAN4"/>
<feature type="compositionally biased region" description="Basic and acidic residues" evidence="1">
    <location>
        <begin position="212"/>
        <end position="223"/>
    </location>
</feature>
<evidence type="ECO:0000313" key="5">
    <source>
        <dbReference type="Proteomes" id="UP000053411"/>
    </source>
</evidence>
<proteinExistence type="predicted"/>
<dbReference type="Proteomes" id="UP000053411">
    <property type="component" value="Unassembled WGS sequence"/>
</dbReference>
<sequence>MSQTQLRTRAHAAVEYDLQAQKLSLEPSQTNDDGDRAGHAVEAKFITPLDPVIETVDGNRLPAVPVQEAHKINLLKNRSEGRQYRPGRPRGLSRFDRQRAGPGAVDRNELMKDDHESESSRLDQAIPVLHTHPLFPPLPLYGPPSFLRHLQCAVLRTTSAILSTGFLAVIVLGALFTSIPHFVKYVWLWLTFRDPDKQRPFYEEERRRSAIRQEQEKEWERRTTKQKAAAQNGIIDPAASSEEPPVPLEGGPDKLVCDIRYYARRVGLDAEEFKVQTEDGFILALWHIYNPAEYTPCSSTERQPDEPAVFIGSQEGLQSHVQKQYSDGNRRYPVLLVHGLLQSAGAYCANDDDSLAFLLCKSGYDVWLGNNRCGFSPEHSLLKYHDPRMWAWNIRQMGVMDLPAFMSRVLEETGFEKLGLVCHSQGTTETFVALAKEQRPDLGDKISVFCALAPAVYAGPLIGKMYFKFMRVISPSMFRVFFGIHSFIPLMMTMHSMLPGKLYGTLGYRVFSFLFDWTDTRWDRGLRDRLFQFSPVYVSAESMRWWLGRECFAKQKCILATREDGQTEEDDDGEESPERATSDDDDRGRTAWYDEHVPPLALWVAGSDELVDGRRLLRRFERGREPFVKVVHSKVIDEYEHLDVLWAMDAVEQVGNEVRQVLWKTMPEEARRICRKISGVVDDDRGDSQTSDRPE</sequence>